<dbReference type="PANTHER" id="PTHR12482">
    <property type="entry name" value="LIPASE ROG1-RELATED-RELATED"/>
    <property type="match status" value="1"/>
</dbReference>
<dbReference type="GO" id="GO:0047372">
    <property type="term" value="F:monoacylglycerol lipase activity"/>
    <property type="evidence" value="ECO:0007669"/>
    <property type="project" value="TreeGrafter"/>
</dbReference>
<feature type="region of interest" description="Disordered" evidence="3">
    <location>
        <begin position="495"/>
        <end position="561"/>
    </location>
</feature>
<comment type="similarity">
    <text evidence="1">Belongs to the putative lipase ROG1 family.</text>
</comment>
<reference evidence="5 6" key="1">
    <citation type="submission" date="2018-12" db="EMBL/GenBank/DDBJ databases">
        <authorList>
            <person name="Tiukova I."/>
            <person name="Dainat J."/>
        </authorList>
    </citation>
    <scope>NUCLEOTIDE SEQUENCE [LARGE SCALE GENOMIC DNA]</scope>
</reference>
<name>A0A448YKI0_BRENA</name>
<gene>
    <name evidence="5" type="ORF">BRENAR_LOCUS2175</name>
</gene>
<dbReference type="GO" id="GO:0016042">
    <property type="term" value="P:lipid catabolic process"/>
    <property type="evidence" value="ECO:0007669"/>
    <property type="project" value="UniProtKB-KW"/>
</dbReference>
<evidence type="ECO:0000256" key="3">
    <source>
        <dbReference type="SAM" id="MobiDB-lite"/>
    </source>
</evidence>
<accession>A0A448YKI0</accession>
<proteinExistence type="inferred from homology"/>
<dbReference type="InParanoid" id="A0A448YKI0"/>
<evidence type="ECO:0000259" key="4">
    <source>
        <dbReference type="Pfam" id="PF05057"/>
    </source>
</evidence>
<dbReference type="PANTHER" id="PTHR12482:SF62">
    <property type="entry name" value="LIPASE ROG1-RELATED"/>
    <property type="match status" value="1"/>
</dbReference>
<keyword evidence="2" id="KW-0443">Lipid metabolism</keyword>
<dbReference type="Pfam" id="PF05057">
    <property type="entry name" value="DUF676"/>
    <property type="match status" value="1"/>
</dbReference>
<dbReference type="FunCoup" id="A0A448YKI0">
    <property type="interactions" value="26"/>
</dbReference>
<protein>
    <submittedName>
        <fullName evidence="5">DEKNAAC102279</fullName>
    </submittedName>
</protein>
<sequence>MYSNTTADMLYIKERIEEMCSKTGENVVVRGYAANVCRTERGVKYLGRRLAEWIVKTAVPELGHVSKISFIAHSLGGLVQSFAIAYIQHNYPKFFETIQPENFITMASPLLGISNDNPAYVKFFLSFGIVGKTGQDLGLQGSKPLLLLLPSRSTRKVLQKFKRRTVYANVLNDGIVPLRTGALMFLDWNGLCEVYDALKSSGSLNPSFNDLKETSSAENQVGEIPANMEQQEEGEAQDASEGVIPDAAGIEVEAESNDDSSDGGLLGSIKTTLQSWMSSFQSPTTTIKVRKIRRYQRYQTMTAGDEDQVDDNWDADDDNDVSKFESVTPIPKTNVISGIGRVLLPPAPTSEFLLDPSTRQNFILHDRIYRPSMIPRQKLKKSDSFIKGLDIIGRRKHMQERIARKWHRGMSWRKVLVNLPPDAHNNIMVRRNFANAYGWPVVDHLVENHFGLKSFKGEDLEDFALRPEDEVADSEDFDNDIKQLEDKMSKLLDVEHDKSVKEREKVEHQGKIAKHGPRNDSPELAPPPPIGNVAEDLEIPKRALSRDSEDEDDSWINDSSSLCYDGPAGMLNTIPEKVNDQVEAFKRTIFPEEEDEAPAIGPVKPDSKADGEDVRDIYVNDPTQMMNTYP</sequence>
<dbReference type="EMBL" id="CAACVR010000012">
    <property type="protein sequence ID" value="VEU21442.1"/>
    <property type="molecule type" value="Genomic_DNA"/>
</dbReference>
<dbReference type="Gene3D" id="3.40.50.1820">
    <property type="entry name" value="alpha/beta hydrolase"/>
    <property type="match status" value="1"/>
</dbReference>
<dbReference type="InterPro" id="IPR007751">
    <property type="entry name" value="DUF676_lipase-like"/>
</dbReference>
<feature type="compositionally biased region" description="Basic and acidic residues" evidence="3">
    <location>
        <begin position="538"/>
        <end position="547"/>
    </location>
</feature>
<dbReference type="Proteomes" id="UP000290900">
    <property type="component" value="Unassembled WGS sequence"/>
</dbReference>
<evidence type="ECO:0000256" key="2">
    <source>
        <dbReference type="ARBA" id="ARBA00022963"/>
    </source>
</evidence>
<evidence type="ECO:0000256" key="1">
    <source>
        <dbReference type="ARBA" id="ARBA00007920"/>
    </source>
</evidence>
<dbReference type="InterPro" id="IPR044294">
    <property type="entry name" value="Lipase-like"/>
</dbReference>
<feature type="domain" description="DUF676" evidence="4">
    <location>
        <begin position="3"/>
        <end position="180"/>
    </location>
</feature>
<dbReference type="OrthoDB" id="5368485at2759"/>
<dbReference type="InterPro" id="IPR029058">
    <property type="entry name" value="AB_hydrolase_fold"/>
</dbReference>
<dbReference type="AlphaFoldDB" id="A0A448YKI0"/>
<feature type="compositionally biased region" description="Basic and acidic residues" evidence="3">
    <location>
        <begin position="605"/>
        <end position="618"/>
    </location>
</feature>
<keyword evidence="2" id="KW-0442">Lipid degradation</keyword>
<feature type="compositionally biased region" description="Basic and acidic residues" evidence="3">
    <location>
        <begin position="495"/>
        <end position="510"/>
    </location>
</feature>
<evidence type="ECO:0000313" key="5">
    <source>
        <dbReference type="EMBL" id="VEU21442.1"/>
    </source>
</evidence>
<organism evidence="5 6">
    <name type="scientific">Brettanomyces naardenensis</name>
    <name type="common">Yeast</name>
    <dbReference type="NCBI Taxonomy" id="13370"/>
    <lineage>
        <taxon>Eukaryota</taxon>
        <taxon>Fungi</taxon>
        <taxon>Dikarya</taxon>
        <taxon>Ascomycota</taxon>
        <taxon>Saccharomycotina</taxon>
        <taxon>Pichiomycetes</taxon>
        <taxon>Pichiales</taxon>
        <taxon>Pichiaceae</taxon>
        <taxon>Brettanomyces</taxon>
    </lineage>
</organism>
<evidence type="ECO:0000313" key="6">
    <source>
        <dbReference type="Proteomes" id="UP000290900"/>
    </source>
</evidence>
<dbReference type="STRING" id="13370.A0A448YKI0"/>
<feature type="compositionally biased region" description="Polar residues" evidence="3">
    <location>
        <begin position="621"/>
        <end position="630"/>
    </location>
</feature>
<dbReference type="SUPFAM" id="SSF53474">
    <property type="entry name" value="alpha/beta-Hydrolases"/>
    <property type="match status" value="1"/>
</dbReference>
<feature type="region of interest" description="Disordered" evidence="3">
    <location>
        <begin position="591"/>
        <end position="630"/>
    </location>
</feature>
<keyword evidence="6" id="KW-1185">Reference proteome</keyword>